<evidence type="ECO:0000313" key="1">
    <source>
        <dbReference type="EMBL" id="KAK4726996.1"/>
    </source>
</evidence>
<comment type="caution">
    <text evidence="1">The sequence shown here is derived from an EMBL/GenBank/DDBJ whole genome shotgun (WGS) entry which is preliminary data.</text>
</comment>
<organism evidence="1 2">
    <name type="scientific">Solanum pinnatisectum</name>
    <name type="common">tansyleaf nightshade</name>
    <dbReference type="NCBI Taxonomy" id="50273"/>
    <lineage>
        <taxon>Eukaryota</taxon>
        <taxon>Viridiplantae</taxon>
        <taxon>Streptophyta</taxon>
        <taxon>Embryophyta</taxon>
        <taxon>Tracheophyta</taxon>
        <taxon>Spermatophyta</taxon>
        <taxon>Magnoliopsida</taxon>
        <taxon>eudicotyledons</taxon>
        <taxon>Gunneridae</taxon>
        <taxon>Pentapetalae</taxon>
        <taxon>asterids</taxon>
        <taxon>lamiids</taxon>
        <taxon>Solanales</taxon>
        <taxon>Solanaceae</taxon>
        <taxon>Solanoideae</taxon>
        <taxon>Solaneae</taxon>
        <taxon>Solanum</taxon>
    </lineage>
</organism>
<sequence>MFMLSSASSSHTYDFLDYQTFEKDNLIHGPKIPQKKVILPTGEHMPASDIEATLNWEYENAMCQNRAYTSIVQSIRGVAHSQVKIHDKMSTMEKNMDKMSTQHIELIKALEKMLQTVQFDICPPITSLSHFIEQQRSGIASIKEKI</sequence>
<proteinExistence type="predicted"/>
<keyword evidence="2" id="KW-1185">Reference proteome</keyword>
<protein>
    <submittedName>
        <fullName evidence="1">Uncharacterized protein</fullName>
    </submittedName>
</protein>
<dbReference type="AlphaFoldDB" id="A0AAV9LMN5"/>
<dbReference type="Proteomes" id="UP001311915">
    <property type="component" value="Unassembled WGS sequence"/>
</dbReference>
<evidence type="ECO:0000313" key="2">
    <source>
        <dbReference type="Proteomes" id="UP001311915"/>
    </source>
</evidence>
<reference evidence="1 2" key="1">
    <citation type="submission" date="2023-10" db="EMBL/GenBank/DDBJ databases">
        <title>Genome-Wide Identification Analysis in wild type Solanum Pinnatisectum Reveals Some Genes Defensing Phytophthora Infestans.</title>
        <authorList>
            <person name="Sun C."/>
        </authorList>
    </citation>
    <scope>NUCLEOTIDE SEQUENCE [LARGE SCALE GENOMIC DNA]</scope>
    <source>
        <strain evidence="1">LQN</strain>
        <tissue evidence="1">Leaf</tissue>
    </source>
</reference>
<name>A0AAV9LMN5_9SOLN</name>
<accession>A0AAV9LMN5</accession>
<dbReference type="EMBL" id="JAWPEI010000005">
    <property type="protein sequence ID" value="KAK4726996.1"/>
    <property type="molecule type" value="Genomic_DNA"/>
</dbReference>
<gene>
    <name evidence="1" type="ORF">R3W88_031913</name>
</gene>